<organism evidence="4">
    <name type="scientific">Salvia splendens</name>
    <name type="common">Scarlet sage</name>
    <dbReference type="NCBI Taxonomy" id="180675"/>
    <lineage>
        <taxon>Eukaryota</taxon>
        <taxon>Viridiplantae</taxon>
        <taxon>Streptophyta</taxon>
        <taxon>Embryophyta</taxon>
        <taxon>Tracheophyta</taxon>
        <taxon>Spermatophyta</taxon>
        <taxon>Magnoliopsida</taxon>
        <taxon>eudicotyledons</taxon>
        <taxon>Gunneridae</taxon>
        <taxon>Pentapetalae</taxon>
        <taxon>asterids</taxon>
        <taxon>lamiids</taxon>
        <taxon>Lamiales</taxon>
        <taxon>Lamiaceae</taxon>
        <taxon>Nepetoideae</taxon>
        <taxon>Mentheae</taxon>
        <taxon>Salviinae</taxon>
        <taxon>Salvia</taxon>
        <taxon>Salvia subgen. Calosphace</taxon>
        <taxon>core Calosphace</taxon>
    </lineage>
</organism>
<dbReference type="GO" id="GO:0000076">
    <property type="term" value="P:DNA replication checkpoint signaling"/>
    <property type="evidence" value="ECO:0007669"/>
    <property type="project" value="TreeGrafter"/>
</dbReference>
<dbReference type="InterPro" id="IPR026584">
    <property type="entry name" value="Rad9"/>
</dbReference>
<protein>
    <recommendedName>
        <fullName evidence="6">Cell cycle checkpoint control protein RAD9A</fullName>
    </recommendedName>
</protein>
<evidence type="ECO:0008006" key="6">
    <source>
        <dbReference type="Google" id="ProtNLM"/>
    </source>
</evidence>
<dbReference type="AlphaFoldDB" id="A0A8X9AB80"/>
<dbReference type="SUPFAM" id="SSF55979">
    <property type="entry name" value="DNA clamp"/>
    <property type="match status" value="1"/>
</dbReference>
<accession>A0A8X9AB80</accession>
<dbReference type="GO" id="GO:0071479">
    <property type="term" value="P:cellular response to ionizing radiation"/>
    <property type="evidence" value="ECO:0007669"/>
    <property type="project" value="TreeGrafter"/>
</dbReference>
<evidence type="ECO:0000256" key="2">
    <source>
        <dbReference type="PIRNR" id="PIRNR009303"/>
    </source>
</evidence>
<dbReference type="Gene3D" id="3.70.10.10">
    <property type="match status" value="1"/>
</dbReference>
<evidence type="ECO:0000256" key="1">
    <source>
        <dbReference type="ARBA" id="ARBA00008494"/>
    </source>
</evidence>
<dbReference type="InterPro" id="IPR007268">
    <property type="entry name" value="Rad9/Ddc1"/>
</dbReference>
<evidence type="ECO:0000313" key="5">
    <source>
        <dbReference type="Proteomes" id="UP000298416"/>
    </source>
</evidence>
<dbReference type="Proteomes" id="UP000298416">
    <property type="component" value="Unassembled WGS sequence"/>
</dbReference>
<dbReference type="PANTHER" id="PTHR15237">
    <property type="entry name" value="DNA REPAIR PROTEIN RAD9"/>
    <property type="match status" value="1"/>
</dbReference>
<sequence length="467" mass="51288">MEFSLSGTALKTFARSITCLARIGNELVLQSSSSQLCLHTLNSSRSAYQSITFKPDFFDVFSVSGSQVQCSVLLKAICSVLRTPVASIDHLAVQLADSDASKVQWALDCSNGMKKTYWITCNIEPDIQHLSLDRRKLPSSFVVRPRDLNRLLANFQSTLQEITIISTQQSALPLDAADQIGGKAVEFRSYIDPTKAKVKLQLLFSENDSSLHTQLWIDPAEEFVQYTHTRDPVDVTFGVRELKAFLSFCEGCEVDIHLYFDKAGEPILMAPKFGIDDGSFSNFDATLVLATMLVSQLRGGNSSEPPAATTAQQGTKGNTSEHPSDHTRIWSELSGSAVRYGNAAQDQPVPGERNQNTNEHTTIQRIGAMNISMDKNAGGVPVHGKDFHPAETDDTRRPEGSSKYADHSLSVLVKAHKLTLSCYNCSIETNGHAPSQHHPSNWIDAEEDDDDEGDDSELCVQSTPPYS</sequence>
<dbReference type="GO" id="GO:0030896">
    <property type="term" value="C:checkpoint clamp complex"/>
    <property type="evidence" value="ECO:0007669"/>
    <property type="project" value="UniProtKB-UniRule"/>
</dbReference>
<reference evidence="4" key="1">
    <citation type="submission" date="2018-01" db="EMBL/GenBank/DDBJ databases">
        <authorList>
            <person name="Mao J.F."/>
        </authorList>
    </citation>
    <scope>NUCLEOTIDE SEQUENCE</scope>
    <source>
        <strain evidence="4">Huo1</strain>
        <tissue evidence="4">Leaf</tissue>
    </source>
</reference>
<name>A0A8X9AB80_SALSN</name>
<evidence type="ECO:0000313" key="4">
    <source>
        <dbReference type="EMBL" id="KAG6434291.1"/>
    </source>
</evidence>
<evidence type="ECO:0000256" key="3">
    <source>
        <dbReference type="SAM" id="MobiDB-lite"/>
    </source>
</evidence>
<dbReference type="InterPro" id="IPR046938">
    <property type="entry name" value="DNA_clamp_sf"/>
</dbReference>
<proteinExistence type="inferred from homology"/>
<reference evidence="4" key="2">
    <citation type="submission" date="2020-08" db="EMBL/GenBank/DDBJ databases">
        <title>Plant Genome Project.</title>
        <authorList>
            <person name="Zhang R.-G."/>
        </authorList>
    </citation>
    <scope>NUCLEOTIDE SEQUENCE</scope>
    <source>
        <strain evidence="4">Huo1</strain>
        <tissue evidence="4">Leaf</tissue>
    </source>
</reference>
<dbReference type="GO" id="GO:0031573">
    <property type="term" value="P:mitotic intra-S DNA damage checkpoint signaling"/>
    <property type="evidence" value="ECO:0007669"/>
    <property type="project" value="TreeGrafter"/>
</dbReference>
<gene>
    <name evidence="4" type="ORF">SASPL_105915</name>
</gene>
<dbReference type="FunFam" id="3.70.10.10:FF:000012">
    <property type="entry name" value="cell cycle checkpoint control protein RAD9A"/>
    <property type="match status" value="1"/>
</dbReference>
<dbReference type="Pfam" id="PF04139">
    <property type="entry name" value="Rad9"/>
    <property type="match status" value="1"/>
</dbReference>
<comment type="caution">
    <text evidence="4">The sequence shown here is derived from an EMBL/GenBank/DDBJ whole genome shotgun (WGS) entry which is preliminary data.</text>
</comment>
<feature type="compositionally biased region" description="Acidic residues" evidence="3">
    <location>
        <begin position="444"/>
        <end position="457"/>
    </location>
</feature>
<comment type="similarity">
    <text evidence="1 2">Belongs to the rad9 family.</text>
</comment>
<dbReference type="GO" id="GO:0006281">
    <property type="term" value="P:DNA repair"/>
    <property type="evidence" value="ECO:0007669"/>
    <property type="project" value="UniProtKB-UniRule"/>
</dbReference>
<feature type="region of interest" description="Disordered" evidence="3">
    <location>
        <begin position="298"/>
        <end position="326"/>
    </location>
</feature>
<feature type="compositionally biased region" description="Polar residues" evidence="3">
    <location>
        <begin position="298"/>
        <end position="321"/>
    </location>
</feature>
<dbReference type="PIRSF" id="PIRSF009303">
    <property type="entry name" value="Cell_cycle_RAD9"/>
    <property type="match status" value="1"/>
</dbReference>
<dbReference type="EMBL" id="PNBA02000002">
    <property type="protein sequence ID" value="KAG6434291.1"/>
    <property type="molecule type" value="Genomic_DNA"/>
</dbReference>
<keyword evidence="5" id="KW-1185">Reference proteome</keyword>
<feature type="region of interest" description="Disordered" evidence="3">
    <location>
        <begin position="431"/>
        <end position="467"/>
    </location>
</feature>
<dbReference type="PANTHER" id="PTHR15237:SF0">
    <property type="entry name" value="CELL CYCLE CHECKPOINT CONTROL PROTEIN"/>
    <property type="match status" value="1"/>
</dbReference>